<name>A0A7W7SBX8_9ACTN</name>
<evidence type="ECO:0000313" key="2">
    <source>
        <dbReference type="EMBL" id="MBB4947660.1"/>
    </source>
</evidence>
<gene>
    <name evidence="2" type="ORF">F4556_003195</name>
</gene>
<proteinExistence type="predicted"/>
<keyword evidence="1" id="KW-0175">Coiled coil</keyword>
<protein>
    <recommendedName>
        <fullName evidence="4">DGQHR domain-containing protein</fullName>
    </recommendedName>
</protein>
<feature type="coiled-coil region" evidence="1">
    <location>
        <begin position="156"/>
        <end position="183"/>
    </location>
</feature>
<dbReference type="CDD" id="cd16414">
    <property type="entry name" value="dndB_like"/>
    <property type="match status" value="1"/>
</dbReference>
<keyword evidence="3" id="KW-1185">Reference proteome</keyword>
<dbReference type="AlphaFoldDB" id="A0A7W7SBX8"/>
<accession>A0A7W7SBX8</accession>
<organism evidence="2 3">
    <name type="scientific">Kitasatospora gansuensis</name>
    <dbReference type="NCBI Taxonomy" id="258050"/>
    <lineage>
        <taxon>Bacteria</taxon>
        <taxon>Bacillati</taxon>
        <taxon>Actinomycetota</taxon>
        <taxon>Actinomycetes</taxon>
        <taxon>Kitasatosporales</taxon>
        <taxon>Streptomycetaceae</taxon>
        <taxon>Kitasatospora</taxon>
    </lineage>
</organism>
<sequence>MTETFTGTPDINVDPRRLTLSRKESTYLAIRTTQGGRTVYSTRVPLSELSVILPIPDPDKVDPDNRRVDLRHAKGFGLYLAENPGWVAPALLVRDAGSCRFEMIGEDGRIGYLIVPWAVGGVGRLITIDGQHRILGVHLEQKHLTDEISRVDRELYRATAARKARLEAERKALLARMERLEQEYVGIDIYVEKDAIKGQQMFVDVADNAKGISGAVKARFDTSRIANRTLSDILTHPLLNGKVDIERDRMTDSNRNLIGAKHVADITRAVIAGPGGRASKKVEAMTDQEVIETVRGFLDVLSTAFLGLAAVTEEDTDNYRAALAEKPKKGEPVPEPTNAQELRRNSLLGSVGMLRVLGGVYRNLRDSGAEDGDIQEFFKRLDRHMAAPATETSIWRANAETNTDFEPNASAPIMRQQNIVHLTAVVTDWYKKAPAGV</sequence>
<dbReference type="InterPro" id="IPR017642">
    <property type="entry name" value="DNA_S_mod_DndB"/>
</dbReference>
<dbReference type="Pfam" id="PF14072">
    <property type="entry name" value="DndB"/>
    <property type="match status" value="1"/>
</dbReference>
<dbReference type="Proteomes" id="UP000573327">
    <property type="component" value="Unassembled WGS sequence"/>
</dbReference>
<dbReference type="RefSeq" id="WP_313068323.1">
    <property type="nucleotide sequence ID" value="NZ_JACHJR010000001.1"/>
</dbReference>
<evidence type="ECO:0000256" key="1">
    <source>
        <dbReference type="SAM" id="Coils"/>
    </source>
</evidence>
<dbReference type="EMBL" id="JACHJR010000001">
    <property type="protein sequence ID" value="MBB4947660.1"/>
    <property type="molecule type" value="Genomic_DNA"/>
</dbReference>
<reference evidence="2 3" key="1">
    <citation type="submission" date="2020-08" db="EMBL/GenBank/DDBJ databases">
        <title>Sequencing the genomes of 1000 actinobacteria strains.</title>
        <authorList>
            <person name="Klenk H.-P."/>
        </authorList>
    </citation>
    <scope>NUCLEOTIDE SEQUENCE [LARGE SCALE GENOMIC DNA]</scope>
    <source>
        <strain evidence="2 3">DSM 44786</strain>
    </source>
</reference>
<comment type="caution">
    <text evidence="2">The sequence shown here is derived from an EMBL/GenBank/DDBJ whole genome shotgun (WGS) entry which is preliminary data.</text>
</comment>
<evidence type="ECO:0000313" key="3">
    <source>
        <dbReference type="Proteomes" id="UP000573327"/>
    </source>
</evidence>
<evidence type="ECO:0008006" key="4">
    <source>
        <dbReference type="Google" id="ProtNLM"/>
    </source>
</evidence>